<sequence length="451" mass="50931">MPQEIDVGQNVKVDDLLDALLVEKESNPDAKTRPANSITVFDVDKACATARNASNTMLEVRLFLAAVFSFSSFTSSSNYVIRECLGSVLDLKTVATIDWSMKTPRLQYYTSSMVDDVFTRLGEDIKVKPWAHTVYGKNGIPDVQLDKIDYSFIPDLKKKHKHKAPNAKRYKIGKLGKKEKCPFEEQNDSFVRVPNMRNMLASHLDDLDLPTDMAIKVDHIIEKYQLSWRNAFEDITSKEMRHCAQELEELFGLEARNTINKDESSKRVVVDLGTFKFTEDAFVDVFQPHGWMSNWVVQALAIIAEYRKLLASEIWFHKDNLAMVDLTETDSEKSDEERDTGTRTYIETDGRANGEESAGDSDRKGDASREEESDTTASDSDARKRKHSETESEIDGRANARAPRTASASRDSIPKKTRIVESINKNVEVHLAYPLEGIGSTVILLIDQSMN</sequence>
<dbReference type="Proteomes" id="UP000026961">
    <property type="component" value="Chromosome 1"/>
</dbReference>
<keyword evidence="3" id="KW-1185">Reference proteome</keyword>
<dbReference type="EnsemblPlants" id="OGLUM01G24970.1">
    <property type="protein sequence ID" value="OGLUM01G24970.1"/>
    <property type="gene ID" value="OGLUM01G24970"/>
</dbReference>
<organism evidence="2">
    <name type="scientific">Oryza glumipatula</name>
    <dbReference type="NCBI Taxonomy" id="40148"/>
    <lineage>
        <taxon>Eukaryota</taxon>
        <taxon>Viridiplantae</taxon>
        <taxon>Streptophyta</taxon>
        <taxon>Embryophyta</taxon>
        <taxon>Tracheophyta</taxon>
        <taxon>Spermatophyta</taxon>
        <taxon>Magnoliopsida</taxon>
        <taxon>Liliopsida</taxon>
        <taxon>Poales</taxon>
        <taxon>Poaceae</taxon>
        <taxon>BOP clade</taxon>
        <taxon>Oryzoideae</taxon>
        <taxon>Oryzeae</taxon>
        <taxon>Oryzinae</taxon>
        <taxon>Oryza</taxon>
    </lineage>
</organism>
<name>A0A0D9YB70_9ORYZ</name>
<reference evidence="2" key="3">
    <citation type="submission" date="2018-05" db="EMBL/GenBank/DDBJ databases">
        <title>OgluRS3 (Oryza glumaepatula Reference Sequence Version 3).</title>
        <authorList>
            <person name="Zhang J."/>
            <person name="Kudrna D."/>
            <person name="Lee S."/>
            <person name="Talag J."/>
            <person name="Welchert J."/>
            <person name="Wing R.A."/>
        </authorList>
    </citation>
    <scope>NUCLEOTIDE SEQUENCE [LARGE SCALE GENOMIC DNA]</scope>
</reference>
<evidence type="ECO:0000313" key="3">
    <source>
        <dbReference type="Proteomes" id="UP000026961"/>
    </source>
</evidence>
<reference evidence="2" key="2">
    <citation type="submission" date="2015-04" db="UniProtKB">
        <authorList>
            <consortium name="EnsemblPlants"/>
        </authorList>
    </citation>
    <scope>IDENTIFICATION</scope>
</reference>
<protein>
    <submittedName>
        <fullName evidence="2">Uncharacterized protein</fullName>
    </submittedName>
</protein>
<accession>A0A0D9YB70</accession>
<dbReference type="AlphaFoldDB" id="A0A0D9YB70"/>
<dbReference type="HOGENOM" id="CLU_664968_0_0_1"/>
<dbReference type="Gramene" id="OGLUM01G24970.1">
    <property type="protein sequence ID" value="OGLUM01G24970.1"/>
    <property type="gene ID" value="OGLUM01G24970"/>
</dbReference>
<feature type="compositionally biased region" description="Basic and acidic residues" evidence="1">
    <location>
        <begin position="330"/>
        <end position="370"/>
    </location>
</feature>
<evidence type="ECO:0000313" key="2">
    <source>
        <dbReference type="EnsemblPlants" id="OGLUM01G24970.1"/>
    </source>
</evidence>
<proteinExistence type="predicted"/>
<reference evidence="2" key="1">
    <citation type="submission" date="2013-08" db="EMBL/GenBank/DDBJ databases">
        <title>Oryza genome evolution.</title>
        <authorList>
            <person name="Wing R.A."/>
            <person name="Panaud O."/>
            <person name="Oliveira A.C."/>
        </authorList>
    </citation>
    <scope>NUCLEOTIDE SEQUENCE</scope>
</reference>
<feature type="compositionally biased region" description="Basic and acidic residues" evidence="1">
    <location>
        <begin position="388"/>
        <end position="398"/>
    </location>
</feature>
<evidence type="ECO:0000256" key="1">
    <source>
        <dbReference type="SAM" id="MobiDB-lite"/>
    </source>
</evidence>
<dbReference type="eggNOG" id="ENOG502R7JK">
    <property type="taxonomic scope" value="Eukaryota"/>
</dbReference>
<feature type="region of interest" description="Disordered" evidence="1">
    <location>
        <begin position="328"/>
        <end position="413"/>
    </location>
</feature>